<protein>
    <submittedName>
        <fullName evidence="6">Small multidrug resistance family-3 protein</fullName>
    </submittedName>
</protein>
<sequence>MPVFNALLLYILAALAEIAGCYAFWAWLRLHKSPLWIIPGIVSLIFFAWILTRIDLDFAGRAYAAYGGIYIIASIFWLWVIEQQMPSRWDIIGGLLCLGGMMTILLGQLSKI</sequence>
<comment type="subcellular location">
    <subcellularLocation>
        <location evidence="5">Cell membrane</location>
        <topology evidence="5">Multi-pass membrane protein</topology>
    </subcellularLocation>
</comment>
<dbReference type="RefSeq" id="WP_184219715.1">
    <property type="nucleotide sequence ID" value="NZ_JACIIU010000002.1"/>
</dbReference>
<feature type="transmembrane region" description="Helical" evidence="5">
    <location>
        <begin position="34"/>
        <end position="51"/>
    </location>
</feature>
<gene>
    <name evidence="6" type="ORF">FHS77_000570</name>
</gene>
<dbReference type="GO" id="GO:0005886">
    <property type="term" value="C:plasma membrane"/>
    <property type="evidence" value="ECO:0007669"/>
    <property type="project" value="UniProtKB-SubCell"/>
</dbReference>
<keyword evidence="7" id="KW-1185">Reference proteome</keyword>
<feature type="transmembrane region" description="Helical" evidence="5">
    <location>
        <begin position="87"/>
        <end position="107"/>
    </location>
</feature>
<dbReference type="PANTHER" id="PTHR36116">
    <property type="entry name" value="UPF0060 MEMBRANE PROTEIN YNFA"/>
    <property type="match status" value="1"/>
</dbReference>
<evidence type="ECO:0000256" key="2">
    <source>
        <dbReference type="ARBA" id="ARBA00022692"/>
    </source>
</evidence>
<dbReference type="PANTHER" id="PTHR36116:SF1">
    <property type="entry name" value="UPF0060 MEMBRANE PROTEIN YNFA"/>
    <property type="match status" value="1"/>
</dbReference>
<name>A0A841LS17_9HYPH</name>
<keyword evidence="1 5" id="KW-1003">Cell membrane</keyword>
<reference evidence="6 7" key="1">
    <citation type="submission" date="2020-08" db="EMBL/GenBank/DDBJ databases">
        <title>Genomic Encyclopedia of Type Strains, Phase IV (KMG-IV): sequencing the most valuable type-strain genomes for metagenomic binning, comparative biology and taxonomic classification.</title>
        <authorList>
            <person name="Goeker M."/>
        </authorList>
    </citation>
    <scope>NUCLEOTIDE SEQUENCE [LARGE SCALE GENOMIC DNA]</scope>
    <source>
        <strain evidence="6 7">DSM 22336</strain>
    </source>
</reference>
<dbReference type="NCBIfam" id="NF002586">
    <property type="entry name" value="PRK02237.1"/>
    <property type="match status" value="1"/>
</dbReference>
<keyword evidence="4 5" id="KW-0472">Membrane</keyword>
<accession>A0A841LS17</accession>
<evidence type="ECO:0000313" key="6">
    <source>
        <dbReference type="EMBL" id="MBB6260046.1"/>
    </source>
</evidence>
<evidence type="ECO:0000313" key="7">
    <source>
        <dbReference type="Proteomes" id="UP000555393"/>
    </source>
</evidence>
<comment type="caution">
    <text evidence="6">The sequence shown here is derived from an EMBL/GenBank/DDBJ whole genome shotgun (WGS) entry which is preliminary data.</text>
</comment>
<feature type="transmembrane region" description="Helical" evidence="5">
    <location>
        <begin position="7"/>
        <end position="28"/>
    </location>
</feature>
<evidence type="ECO:0000256" key="3">
    <source>
        <dbReference type="ARBA" id="ARBA00022989"/>
    </source>
</evidence>
<dbReference type="AlphaFoldDB" id="A0A841LS17"/>
<dbReference type="SUPFAM" id="SSF103481">
    <property type="entry name" value="Multidrug resistance efflux transporter EmrE"/>
    <property type="match status" value="1"/>
</dbReference>
<keyword evidence="2 5" id="KW-0812">Transmembrane</keyword>
<evidence type="ECO:0000256" key="4">
    <source>
        <dbReference type="ARBA" id="ARBA00023136"/>
    </source>
</evidence>
<dbReference type="EMBL" id="JACIIU010000002">
    <property type="protein sequence ID" value="MBB6260046.1"/>
    <property type="molecule type" value="Genomic_DNA"/>
</dbReference>
<dbReference type="Pfam" id="PF02694">
    <property type="entry name" value="UPF0060"/>
    <property type="match status" value="1"/>
</dbReference>
<dbReference type="InterPro" id="IPR003844">
    <property type="entry name" value="UPF0060"/>
</dbReference>
<proteinExistence type="inferred from homology"/>
<keyword evidence="3 5" id="KW-1133">Transmembrane helix</keyword>
<evidence type="ECO:0000256" key="5">
    <source>
        <dbReference type="HAMAP-Rule" id="MF_00010"/>
    </source>
</evidence>
<feature type="transmembrane region" description="Helical" evidence="5">
    <location>
        <begin position="63"/>
        <end position="81"/>
    </location>
</feature>
<comment type="similarity">
    <text evidence="5">Belongs to the UPF0060 family.</text>
</comment>
<dbReference type="HAMAP" id="MF_00010">
    <property type="entry name" value="UPF0060"/>
    <property type="match status" value="1"/>
</dbReference>
<evidence type="ECO:0000256" key="1">
    <source>
        <dbReference type="ARBA" id="ARBA00022475"/>
    </source>
</evidence>
<dbReference type="InterPro" id="IPR037185">
    <property type="entry name" value="EmrE-like"/>
</dbReference>
<organism evidence="6 7">
    <name type="scientific">Paenochrobactrum gallinarii</name>
    <dbReference type="NCBI Taxonomy" id="643673"/>
    <lineage>
        <taxon>Bacteria</taxon>
        <taxon>Pseudomonadati</taxon>
        <taxon>Pseudomonadota</taxon>
        <taxon>Alphaproteobacteria</taxon>
        <taxon>Hyphomicrobiales</taxon>
        <taxon>Brucellaceae</taxon>
        <taxon>Paenochrobactrum</taxon>
    </lineage>
</organism>
<dbReference type="Proteomes" id="UP000555393">
    <property type="component" value="Unassembled WGS sequence"/>
</dbReference>